<dbReference type="Pfam" id="PF00067">
    <property type="entry name" value="p450"/>
    <property type="match status" value="1"/>
</dbReference>
<gene>
    <name evidence="8" type="ORF">SLS56_011387</name>
</gene>
<reference evidence="8 9" key="1">
    <citation type="submission" date="2024-02" db="EMBL/GenBank/DDBJ databases">
        <title>De novo assembly and annotation of 12 fungi associated with fruit tree decline syndrome in Ontario, Canada.</title>
        <authorList>
            <person name="Sulman M."/>
            <person name="Ellouze W."/>
            <person name="Ilyukhin E."/>
        </authorList>
    </citation>
    <scope>NUCLEOTIDE SEQUENCE [LARGE SCALE GENOMIC DNA]</scope>
    <source>
        <strain evidence="8 9">M1-105</strain>
    </source>
</reference>
<organism evidence="8 9">
    <name type="scientific">Neofusicoccum ribis</name>
    <dbReference type="NCBI Taxonomy" id="45134"/>
    <lineage>
        <taxon>Eukaryota</taxon>
        <taxon>Fungi</taxon>
        <taxon>Dikarya</taxon>
        <taxon>Ascomycota</taxon>
        <taxon>Pezizomycotina</taxon>
        <taxon>Dothideomycetes</taxon>
        <taxon>Dothideomycetes incertae sedis</taxon>
        <taxon>Botryosphaeriales</taxon>
        <taxon>Botryosphaeriaceae</taxon>
        <taxon>Neofusicoccum</taxon>
    </lineage>
</organism>
<feature type="transmembrane region" description="Helical" evidence="7">
    <location>
        <begin position="634"/>
        <end position="655"/>
    </location>
</feature>
<feature type="transmembrane region" description="Helical" evidence="7">
    <location>
        <begin position="807"/>
        <end position="828"/>
    </location>
</feature>
<dbReference type="SUPFAM" id="SSF81338">
    <property type="entry name" value="Aquaporin-like"/>
    <property type="match status" value="1"/>
</dbReference>
<dbReference type="InterPro" id="IPR002401">
    <property type="entry name" value="Cyt_P450_E_grp-I"/>
</dbReference>
<dbReference type="InterPro" id="IPR021765">
    <property type="entry name" value="UstYa-like"/>
</dbReference>
<dbReference type="SUPFAM" id="SSF48264">
    <property type="entry name" value="Cytochrome P450"/>
    <property type="match status" value="1"/>
</dbReference>
<dbReference type="Gene3D" id="1.20.1080.10">
    <property type="entry name" value="Glycerol uptake facilitator protein"/>
    <property type="match status" value="1"/>
</dbReference>
<feature type="transmembrane region" description="Helical" evidence="7">
    <location>
        <begin position="719"/>
        <end position="738"/>
    </location>
</feature>
<dbReference type="PANTHER" id="PTHR24305">
    <property type="entry name" value="CYTOCHROME P450"/>
    <property type="match status" value="1"/>
</dbReference>
<dbReference type="Pfam" id="PF11807">
    <property type="entry name" value="UstYa"/>
    <property type="match status" value="1"/>
</dbReference>
<evidence type="ECO:0000313" key="9">
    <source>
        <dbReference type="Proteomes" id="UP001521116"/>
    </source>
</evidence>
<dbReference type="PRINTS" id="PR00463">
    <property type="entry name" value="EP450I"/>
</dbReference>
<dbReference type="Pfam" id="PF00230">
    <property type="entry name" value="MIP"/>
    <property type="match status" value="1"/>
</dbReference>
<comment type="subcellular location">
    <subcellularLocation>
        <location evidence="1">Membrane</location>
        <topology evidence="1">Multi-pass membrane protein</topology>
    </subcellularLocation>
</comment>
<dbReference type="Gene3D" id="1.10.630.10">
    <property type="entry name" value="Cytochrome P450"/>
    <property type="match status" value="1"/>
</dbReference>
<evidence type="ECO:0000256" key="5">
    <source>
        <dbReference type="ARBA" id="ARBA00035112"/>
    </source>
</evidence>
<dbReference type="PANTHER" id="PTHR24305:SF78">
    <property type="entry name" value="P450, PUTATIVE (EUROFUNG)-RELATED"/>
    <property type="match status" value="1"/>
</dbReference>
<dbReference type="InterPro" id="IPR050121">
    <property type="entry name" value="Cytochrome_P450_monoxygenase"/>
</dbReference>
<feature type="compositionally biased region" description="Low complexity" evidence="6">
    <location>
        <begin position="577"/>
        <end position="586"/>
    </location>
</feature>
<feature type="region of interest" description="Disordered" evidence="6">
    <location>
        <begin position="556"/>
        <end position="596"/>
    </location>
</feature>
<keyword evidence="3 7" id="KW-1133">Transmembrane helix</keyword>
<evidence type="ECO:0000256" key="6">
    <source>
        <dbReference type="SAM" id="MobiDB-lite"/>
    </source>
</evidence>
<dbReference type="PRINTS" id="PR00385">
    <property type="entry name" value="P450"/>
</dbReference>
<dbReference type="CDD" id="cd11061">
    <property type="entry name" value="CYP67-like"/>
    <property type="match status" value="1"/>
</dbReference>
<sequence>MLYQQTDWKQERIGMLATRDFEDHRRRRRPWEMAVTMKELAKYDAEMQKTIGLFLDQISCERGQRINITDRIAWLTYDLMGVIGFGKDFGNLRSAKESPAIKGLRTAMASMGILFPVPWLTNVLSHMPGLGDAFQADKSEAPKDIISWLIRAFEEGSPNGAPTPEALHEDTRSLVIAGADTTYSALVNAFYYLALNPPIYAKLQAEVDGLFPDGDASYSHDKAKDIPLLDGIINETLRLKPPIPNGAPRMTPPDGFRIDDDLYIPGNVDVWMPQWVIQRDERYFERPLEFIPERWIAGHHEKAGMVKDRTAFFPFQIGTYYCVGKQLAMWEMRSVLARLALRYNIRFASAADGKDFDKKLLDTWTMAPPPLGMCFRARKSGFATENVLLSESLIKIEQRKFTGGVEFTEDGELFLIDAPGERVYVGEPNGDVDEAWRNILDGRYFSLTEDEAKSLWGEDYEVYRDQAVGGFTGGFDMFHSLHCLNQLRMALHRDYYPETPHHNMTHQHHCIDHLRQVIQCSGGATIIPTKWRPGIHNQYVDTAQPPRYDCKMVSRPLDWDVDSPDRTNAQAPEKSPEQSPSPFSPERSSECRRDRRRSARALVGLDENRPLKKHYTGAERLLWSKVRTTLQEPFAEFLGVMVLTCFYNGSIAQSLLSAGMDTAPGGFGYGTFMSVPWGTGIGVMLGIYVAGDSGAYLNPAITLTNCIFRGLPWRSLPSIVFAQFMGAFAATALIYGNYVSAIDWYSGPGNRIVPPTSKATAQILATYPQDFATQTSQVFSVIIPTGLVTVVVSALKDDYNNGISKAGGNFFPLAMFFLFYGIGVAFGWETGLIAEL</sequence>
<feature type="transmembrane region" description="Helical" evidence="7">
    <location>
        <begin position="667"/>
        <end position="689"/>
    </location>
</feature>
<proteinExistence type="inferred from homology"/>
<evidence type="ECO:0000256" key="2">
    <source>
        <dbReference type="ARBA" id="ARBA00022692"/>
    </source>
</evidence>
<dbReference type="InterPro" id="IPR036396">
    <property type="entry name" value="Cyt_P450_sf"/>
</dbReference>
<dbReference type="InterPro" id="IPR001128">
    <property type="entry name" value="Cyt_P450"/>
</dbReference>
<evidence type="ECO:0008006" key="10">
    <source>
        <dbReference type="Google" id="ProtNLM"/>
    </source>
</evidence>
<evidence type="ECO:0000256" key="3">
    <source>
        <dbReference type="ARBA" id="ARBA00022989"/>
    </source>
</evidence>
<evidence type="ECO:0000313" key="8">
    <source>
        <dbReference type="EMBL" id="KAL1616521.1"/>
    </source>
</evidence>
<evidence type="ECO:0000256" key="7">
    <source>
        <dbReference type="SAM" id="Phobius"/>
    </source>
</evidence>
<keyword evidence="4 7" id="KW-0472">Membrane</keyword>
<accession>A0ABR3SBS0</accession>
<evidence type="ECO:0000256" key="1">
    <source>
        <dbReference type="ARBA" id="ARBA00004141"/>
    </source>
</evidence>
<feature type="transmembrane region" description="Helical" evidence="7">
    <location>
        <begin position="777"/>
        <end position="795"/>
    </location>
</feature>
<evidence type="ECO:0000256" key="4">
    <source>
        <dbReference type="ARBA" id="ARBA00023136"/>
    </source>
</evidence>
<name>A0ABR3SBS0_9PEZI</name>
<comment type="similarity">
    <text evidence="5">Belongs to the ustYa family.</text>
</comment>
<dbReference type="EMBL" id="JAJVDC020000263">
    <property type="protein sequence ID" value="KAL1616521.1"/>
    <property type="molecule type" value="Genomic_DNA"/>
</dbReference>
<comment type="caution">
    <text evidence="8">The sequence shown here is derived from an EMBL/GenBank/DDBJ whole genome shotgun (WGS) entry which is preliminary data.</text>
</comment>
<protein>
    <recommendedName>
        <fullName evidence="10">Cytochrome P450</fullName>
    </recommendedName>
</protein>
<keyword evidence="9" id="KW-1185">Reference proteome</keyword>
<keyword evidence="2 7" id="KW-0812">Transmembrane</keyword>
<dbReference type="Proteomes" id="UP001521116">
    <property type="component" value="Unassembled WGS sequence"/>
</dbReference>
<dbReference type="InterPro" id="IPR000425">
    <property type="entry name" value="MIP"/>
</dbReference>
<dbReference type="InterPro" id="IPR023271">
    <property type="entry name" value="Aquaporin-like"/>
</dbReference>